<dbReference type="PANTHER" id="PTHR46890">
    <property type="entry name" value="NON-LTR RETROLELEMENT REVERSE TRANSCRIPTASE-LIKE PROTEIN-RELATED"/>
    <property type="match status" value="1"/>
</dbReference>
<dbReference type="InterPro" id="IPR052343">
    <property type="entry name" value="Retrotransposon-Effector_Assoc"/>
</dbReference>
<evidence type="ECO:0008006" key="2">
    <source>
        <dbReference type="Google" id="ProtNLM"/>
    </source>
</evidence>
<evidence type="ECO:0000313" key="1">
    <source>
        <dbReference type="EMBL" id="KAL0437409.1"/>
    </source>
</evidence>
<proteinExistence type="predicted"/>
<dbReference type="AlphaFoldDB" id="A0AAW2W6H0"/>
<dbReference type="Gene3D" id="3.60.10.10">
    <property type="entry name" value="Endonuclease/exonuclease/phosphatase"/>
    <property type="match status" value="1"/>
</dbReference>
<sequence>MYVHPLERDLQAFLRTSQIPNGPVMAQAVSQIGSAQTTLLNLPESMRILSWNCKGAARPEFLTAARDLIHRAHPHIFIILDTRMHADRAISVIPRLSFTDSAILSSIGYSGGVWVLWNSAETYVQQIQVAARMVHLDIHHRNGEHPFLMTVLYNHPQLGLQEQVCCKSRRNRILGLKDENWTWITDQNGIINTLKESLEKISNHSSNPTDFSFFDVTVPTLSMEEQTKLMSDISEKEIWMAAKKIGALKAPGPDGLNTDFYHNFWPTIKHSIVPIVKKFFRTGFLPYHFNHTSIVLIPKIDLPTLVTHFRPIRLCNVSYKIISNILVNRIRPLLNKLISPFQNAFVLVDISLIIFC</sequence>
<name>A0AAW2W6H0_SESRA</name>
<protein>
    <recommendedName>
        <fullName evidence="2">Reverse transcriptase</fullName>
    </recommendedName>
</protein>
<organism evidence="1">
    <name type="scientific">Sesamum radiatum</name>
    <name type="common">Black benniseed</name>
    <dbReference type="NCBI Taxonomy" id="300843"/>
    <lineage>
        <taxon>Eukaryota</taxon>
        <taxon>Viridiplantae</taxon>
        <taxon>Streptophyta</taxon>
        <taxon>Embryophyta</taxon>
        <taxon>Tracheophyta</taxon>
        <taxon>Spermatophyta</taxon>
        <taxon>Magnoliopsida</taxon>
        <taxon>eudicotyledons</taxon>
        <taxon>Gunneridae</taxon>
        <taxon>Pentapetalae</taxon>
        <taxon>asterids</taxon>
        <taxon>lamiids</taxon>
        <taxon>Lamiales</taxon>
        <taxon>Pedaliaceae</taxon>
        <taxon>Sesamum</taxon>
    </lineage>
</organism>
<reference evidence="1" key="2">
    <citation type="journal article" date="2024" name="Plant">
        <title>Genomic evolution and insights into agronomic trait innovations of Sesamum species.</title>
        <authorList>
            <person name="Miao H."/>
            <person name="Wang L."/>
            <person name="Qu L."/>
            <person name="Liu H."/>
            <person name="Sun Y."/>
            <person name="Le M."/>
            <person name="Wang Q."/>
            <person name="Wei S."/>
            <person name="Zheng Y."/>
            <person name="Lin W."/>
            <person name="Duan Y."/>
            <person name="Cao H."/>
            <person name="Xiong S."/>
            <person name="Wang X."/>
            <person name="Wei L."/>
            <person name="Li C."/>
            <person name="Ma Q."/>
            <person name="Ju M."/>
            <person name="Zhao R."/>
            <person name="Li G."/>
            <person name="Mu C."/>
            <person name="Tian Q."/>
            <person name="Mei H."/>
            <person name="Zhang T."/>
            <person name="Gao T."/>
            <person name="Zhang H."/>
        </authorList>
    </citation>
    <scope>NUCLEOTIDE SEQUENCE</scope>
    <source>
        <strain evidence="1">G02</strain>
    </source>
</reference>
<accession>A0AAW2W6H0</accession>
<dbReference type="PANTHER" id="PTHR46890:SF48">
    <property type="entry name" value="RNA-DIRECTED DNA POLYMERASE"/>
    <property type="match status" value="1"/>
</dbReference>
<dbReference type="InterPro" id="IPR036691">
    <property type="entry name" value="Endo/exonu/phosph_ase_sf"/>
</dbReference>
<reference evidence="1" key="1">
    <citation type="submission" date="2020-06" db="EMBL/GenBank/DDBJ databases">
        <authorList>
            <person name="Li T."/>
            <person name="Hu X."/>
            <person name="Zhang T."/>
            <person name="Song X."/>
            <person name="Zhang H."/>
            <person name="Dai N."/>
            <person name="Sheng W."/>
            <person name="Hou X."/>
            <person name="Wei L."/>
        </authorList>
    </citation>
    <scope>NUCLEOTIDE SEQUENCE</scope>
    <source>
        <strain evidence="1">G02</strain>
        <tissue evidence="1">Leaf</tissue>
    </source>
</reference>
<dbReference type="SUPFAM" id="SSF56219">
    <property type="entry name" value="DNase I-like"/>
    <property type="match status" value="1"/>
</dbReference>
<comment type="caution">
    <text evidence="1">The sequence shown here is derived from an EMBL/GenBank/DDBJ whole genome shotgun (WGS) entry which is preliminary data.</text>
</comment>
<dbReference type="EMBL" id="JACGWJ010000002">
    <property type="protein sequence ID" value="KAL0437409.1"/>
    <property type="molecule type" value="Genomic_DNA"/>
</dbReference>
<gene>
    <name evidence="1" type="ORF">Sradi_0448800</name>
</gene>